<organism evidence="10 11">
    <name type="scientific">Methyloglobulus morosus KoM1</name>
    <dbReference type="NCBI Taxonomy" id="1116472"/>
    <lineage>
        <taxon>Bacteria</taxon>
        <taxon>Pseudomonadati</taxon>
        <taxon>Pseudomonadota</taxon>
        <taxon>Gammaproteobacteria</taxon>
        <taxon>Methylococcales</taxon>
        <taxon>Methylococcaceae</taxon>
        <taxon>Methyloglobulus</taxon>
    </lineage>
</organism>
<evidence type="ECO:0000256" key="3">
    <source>
        <dbReference type="ARBA" id="ARBA00022630"/>
    </source>
</evidence>
<evidence type="ECO:0000256" key="5">
    <source>
        <dbReference type="ARBA" id="ARBA00022991"/>
    </source>
</evidence>
<dbReference type="SUPFAM" id="SSF52425">
    <property type="entry name" value="Cryptochrome/photolyase, N-terminal domain"/>
    <property type="match status" value="1"/>
</dbReference>
<feature type="site" description="Electron transfer via tryptophanyl radical" evidence="7">
    <location>
        <position position="374"/>
    </location>
</feature>
<dbReference type="PROSITE" id="PS00691">
    <property type="entry name" value="DNA_PHOTOLYASES_1_2"/>
    <property type="match status" value="1"/>
</dbReference>
<keyword evidence="4 6" id="KW-0274">FAD</keyword>
<comment type="caution">
    <text evidence="10">The sequence shown here is derived from an EMBL/GenBank/DDBJ whole genome shotgun (WGS) entry which is preliminary data.</text>
</comment>
<evidence type="ECO:0000256" key="7">
    <source>
        <dbReference type="PIRSR" id="PIRSR602081-2"/>
    </source>
</evidence>
<keyword evidence="11" id="KW-1185">Reference proteome</keyword>
<dbReference type="EMBL" id="AYLO01000051">
    <property type="protein sequence ID" value="ESS72590.1"/>
    <property type="molecule type" value="Genomic_DNA"/>
</dbReference>
<dbReference type="AlphaFoldDB" id="V5BH16"/>
<dbReference type="GO" id="GO:0003677">
    <property type="term" value="F:DNA binding"/>
    <property type="evidence" value="ECO:0007669"/>
    <property type="project" value="TreeGrafter"/>
</dbReference>
<feature type="site" description="Electron transfer via tryptophanyl radical" evidence="7">
    <location>
        <position position="298"/>
    </location>
</feature>
<dbReference type="SUPFAM" id="SSF48173">
    <property type="entry name" value="Cryptochrome/photolyase FAD-binding domain"/>
    <property type="match status" value="1"/>
</dbReference>
<dbReference type="PATRIC" id="fig|1116472.3.peg.1592"/>
<dbReference type="GO" id="GO:0006950">
    <property type="term" value="P:response to stress"/>
    <property type="evidence" value="ECO:0007669"/>
    <property type="project" value="UniProtKB-ARBA"/>
</dbReference>
<dbReference type="Gene3D" id="1.25.40.80">
    <property type="match status" value="1"/>
</dbReference>
<dbReference type="InterPro" id="IPR005101">
    <property type="entry name" value="Cryptochr/Photolyase_FAD-bd"/>
</dbReference>
<feature type="binding site" evidence="6">
    <location>
        <position position="221"/>
    </location>
    <ligand>
        <name>FAD</name>
        <dbReference type="ChEBI" id="CHEBI:57692"/>
    </ligand>
</feature>
<keyword evidence="3 6" id="KW-0285">Flavoprotein</keyword>
<dbReference type="GO" id="GO:0006139">
    <property type="term" value="P:nucleobase-containing compound metabolic process"/>
    <property type="evidence" value="ECO:0007669"/>
    <property type="project" value="UniProtKB-ARBA"/>
</dbReference>
<evidence type="ECO:0000259" key="9">
    <source>
        <dbReference type="PROSITE" id="PS51645"/>
    </source>
</evidence>
<keyword evidence="10" id="KW-0456">Lyase</keyword>
<feature type="binding site" evidence="6">
    <location>
        <begin position="233"/>
        <end position="237"/>
    </location>
    <ligand>
        <name>FAD</name>
        <dbReference type="ChEBI" id="CHEBI:57692"/>
    </ligand>
</feature>
<dbReference type="InterPro" id="IPR006050">
    <property type="entry name" value="DNA_photolyase_N"/>
</dbReference>
<dbReference type="InterPro" id="IPR036134">
    <property type="entry name" value="Crypto/Photolyase_FAD-like_sf"/>
</dbReference>
<dbReference type="Pfam" id="PF00875">
    <property type="entry name" value="DNA_photolyase"/>
    <property type="match status" value="1"/>
</dbReference>
<dbReference type="PRINTS" id="PR00147">
    <property type="entry name" value="DNAPHOTLYASE"/>
</dbReference>
<dbReference type="STRING" id="1116472.MGMO_53c00490"/>
<keyword evidence="5 8" id="KW-0157">Chromophore</keyword>
<dbReference type="PROSITE" id="PS00394">
    <property type="entry name" value="DNA_PHOTOLYASES_1_1"/>
    <property type="match status" value="1"/>
</dbReference>
<evidence type="ECO:0000256" key="1">
    <source>
        <dbReference type="ARBA" id="ARBA00001932"/>
    </source>
</evidence>
<sequence length="460" mass="53437">MHKNRYTTSLFIFRRDLRIHDNSALNQAISCSSAVLPCFIFDPRQIQPHPYQSKPALHFMRQSLRDLQNEFLSLGFKLAFYVDLPITVIKQAAQQYRIQAVFINRDYTPFSRMRDGELAQVCQDLNIDFHVVPDCLLIEPEQALKSDGSPYQVFTAFYNNARLFPVALPTPLARANFIHIEEKINIDLSVFPPTETLVNGMTGGRQLAIALLNALAKHVDYQALRDYPAQDASSRLSAHLKFGTCSIREAYSAIIQQLGPEHPLLRQLYWRDFFTHIAFHFPHVFGKAFHSRYDKLVWKDDQDAFRRWSEGNTGFPLVDAGMRELNTTGFMHNRVRMVAASFLTKDLHISWRWGERYFAQHLIDYDPCVNNGNWQWSASTGCDAQPYFRIFNPWLQQQKFDPDCRYIYRWIPELTSMPVNAIHNWYSRYSGSLYPAPMVDHSRESQVARQCYKALDSANT</sequence>
<dbReference type="Proteomes" id="UP000017842">
    <property type="component" value="Unassembled WGS sequence"/>
</dbReference>
<comment type="similarity">
    <text evidence="2">Belongs to the DNA photolyase class-1 family.</text>
</comment>
<dbReference type="GO" id="GO:0003904">
    <property type="term" value="F:deoxyribodipyrimidine photo-lyase activity"/>
    <property type="evidence" value="ECO:0007669"/>
    <property type="project" value="UniProtKB-EC"/>
</dbReference>
<dbReference type="Gene3D" id="1.10.579.10">
    <property type="entry name" value="DNA Cyclobutane Dipyrimidine Photolyase, subunit A, domain 3"/>
    <property type="match status" value="1"/>
</dbReference>
<dbReference type="InterPro" id="IPR018394">
    <property type="entry name" value="DNA_photolyase_1_CS_C"/>
</dbReference>
<evidence type="ECO:0000256" key="6">
    <source>
        <dbReference type="PIRSR" id="PIRSR602081-1"/>
    </source>
</evidence>
<dbReference type="InterPro" id="IPR036155">
    <property type="entry name" value="Crypto/Photolyase_N_sf"/>
</dbReference>
<dbReference type="PANTHER" id="PTHR11455">
    <property type="entry name" value="CRYPTOCHROME"/>
    <property type="match status" value="1"/>
</dbReference>
<evidence type="ECO:0000256" key="4">
    <source>
        <dbReference type="ARBA" id="ARBA00022827"/>
    </source>
</evidence>
<protein>
    <submittedName>
        <fullName evidence="10">Deoxyribodipyrimidine photo-lyase Phr</fullName>
        <ecNumber evidence="10">4.1.99.3</ecNumber>
    </submittedName>
</protein>
<evidence type="ECO:0000313" key="10">
    <source>
        <dbReference type="EMBL" id="ESS72590.1"/>
    </source>
</evidence>
<name>V5BH16_9GAMM</name>
<dbReference type="GO" id="GO:0071949">
    <property type="term" value="F:FAD binding"/>
    <property type="evidence" value="ECO:0007669"/>
    <property type="project" value="TreeGrafter"/>
</dbReference>
<gene>
    <name evidence="10" type="primary">phr</name>
    <name evidence="10" type="ORF">MGMO_53c00490</name>
</gene>
<dbReference type="InterPro" id="IPR002081">
    <property type="entry name" value="Cryptochrome/DNA_photolyase_1"/>
</dbReference>
<comment type="cofactor">
    <cofactor evidence="6">
        <name>FAD</name>
        <dbReference type="ChEBI" id="CHEBI:57692"/>
    </cofactor>
    <text evidence="6">Binds 1 FAD per subunit.</text>
</comment>
<dbReference type="OrthoDB" id="9772484at2"/>
<accession>V5BH16</accession>
<reference evidence="10 11" key="1">
    <citation type="journal article" date="2013" name="Genome Announc.">
        <title>Draft Genome Sequence of the Methanotrophic Gammaproteobacterium Methyloglobulus morosus DSM 22980 Strain KoM1.</title>
        <authorList>
            <person name="Poehlein A."/>
            <person name="Deutzmann J.S."/>
            <person name="Daniel R."/>
            <person name="Simeonova D.D."/>
        </authorList>
    </citation>
    <scope>NUCLEOTIDE SEQUENCE [LARGE SCALE GENOMIC DNA]</scope>
    <source>
        <strain evidence="10 11">KoM1</strain>
    </source>
</reference>
<evidence type="ECO:0000256" key="2">
    <source>
        <dbReference type="ARBA" id="ARBA00005862"/>
    </source>
</evidence>
<dbReference type="RefSeq" id="WP_023494387.1">
    <property type="nucleotide sequence ID" value="NZ_AYLO01000051.1"/>
</dbReference>
<comment type="cofactor">
    <cofactor evidence="1">
        <name>(6R)-5,10-methylene-5,6,7,8-tetrahydrofolate</name>
        <dbReference type="ChEBI" id="CHEBI:15636"/>
    </cofactor>
</comment>
<dbReference type="eggNOG" id="COG0415">
    <property type="taxonomic scope" value="Bacteria"/>
</dbReference>
<feature type="site" description="Electron transfer via tryptophanyl radical" evidence="7">
    <location>
        <position position="351"/>
    </location>
</feature>
<comment type="similarity">
    <text evidence="8">Belongs to the DNA photolyase family.</text>
</comment>
<dbReference type="InterPro" id="IPR014729">
    <property type="entry name" value="Rossmann-like_a/b/a_fold"/>
</dbReference>
<dbReference type="PANTHER" id="PTHR11455:SF9">
    <property type="entry name" value="CRYPTOCHROME CIRCADIAN CLOCK 5 ISOFORM X1"/>
    <property type="match status" value="1"/>
</dbReference>
<dbReference type="PROSITE" id="PS51645">
    <property type="entry name" value="PHR_CRY_ALPHA_BETA"/>
    <property type="match status" value="1"/>
</dbReference>
<evidence type="ECO:0000313" key="11">
    <source>
        <dbReference type="Proteomes" id="UP000017842"/>
    </source>
</evidence>
<feature type="domain" description="Photolyase/cryptochrome alpha/beta" evidence="9">
    <location>
        <begin position="7"/>
        <end position="137"/>
    </location>
</feature>
<dbReference type="EC" id="4.1.99.3" evidence="10"/>
<dbReference type="Gene3D" id="3.40.50.620">
    <property type="entry name" value="HUPs"/>
    <property type="match status" value="1"/>
</dbReference>
<feature type="binding site" evidence="6">
    <location>
        <begin position="267"/>
        <end position="274"/>
    </location>
    <ligand>
        <name>FAD</name>
        <dbReference type="ChEBI" id="CHEBI:57692"/>
    </ligand>
</feature>
<proteinExistence type="inferred from homology"/>
<dbReference type="Pfam" id="PF03441">
    <property type="entry name" value="FAD_binding_7"/>
    <property type="match status" value="1"/>
</dbReference>
<feature type="binding site" evidence="6">
    <location>
        <begin position="364"/>
        <end position="366"/>
    </location>
    <ligand>
        <name>FAD</name>
        <dbReference type="ChEBI" id="CHEBI:57692"/>
    </ligand>
</feature>
<evidence type="ECO:0000256" key="8">
    <source>
        <dbReference type="RuleBase" id="RU004182"/>
    </source>
</evidence>